<dbReference type="GO" id="GO:0016887">
    <property type="term" value="F:ATP hydrolysis activity"/>
    <property type="evidence" value="ECO:0007669"/>
    <property type="project" value="InterPro"/>
</dbReference>
<organism evidence="4 5">
    <name type="scientific">Acidovorax delafieldii</name>
    <name type="common">Pseudomonas delafieldii</name>
    <dbReference type="NCBI Taxonomy" id="47920"/>
    <lineage>
        <taxon>Bacteria</taxon>
        <taxon>Pseudomonadati</taxon>
        <taxon>Pseudomonadota</taxon>
        <taxon>Betaproteobacteria</taxon>
        <taxon>Burkholderiales</taxon>
        <taxon>Comamonadaceae</taxon>
        <taxon>Acidovorax</taxon>
    </lineage>
</organism>
<gene>
    <name evidence="4" type="ORF">ATF69_3379</name>
</gene>
<evidence type="ECO:0000313" key="4">
    <source>
        <dbReference type="EMBL" id="TWG35813.1"/>
    </source>
</evidence>
<proteinExistence type="inferred from homology"/>
<dbReference type="SUPFAM" id="SSF52540">
    <property type="entry name" value="P-loop containing nucleoside triphosphate hydrolases"/>
    <property type="match status" value="1"/>
</dbReference>
<evidence type="ECO:0000313" key="5">
    <source>
        <dbReference type="Proteomes" id="UP000321485"/>
    </source>
</evidence>
<dbReference type="CDD" id="cd01131">
    <property type="entry name" value="PilT"/>
    <property type="match status" value="1"/>
</dbReference>
<dbReference type="PANTHER" id="PTHR30486">
    <property type="entry name" value="TWITCHING MOTILITY PROTEIN PILT"/>
    <property type="match status" value="1"/>
</dbReference>
<dbReference type="NCBIfam" id="TIGR01420">
    <property type="entry name" value="pilT_fam"/>
    <property type="match status" value="1"/>
</dbReference>
<reference evidence="4 5" key="1">
    <citation type="journal article" date="2015" name="Stand. Genomic Sci.">
        <title>Genomic Encyclopedia of Bacterial and Archaeal Type Strains, Phase III: the genomes of soil and plant-associated and newly described type strains.</title>
        <authorList>
            <person name="Whitman W.B."/>
            <person name="Woyke T."/>
            <person name="Klenk H.P."/>
            <person name="Zhou Y."/>
            <person name="Lilburn T.G."/>
            <person name="Beck B.J."/>
            <person name="De Vos P."/>
            <person name="Vandamme P."/>
            <person name="Eisen J.A."/>
            <person name="Garrity G."/>
            <person name="Hugenholtz P."/>
            <person name="Kyrpides N.C."/>
        </authorList>
    </citation>
    <scope>NUCLEOTIDE SEQUENCE [LARGE SCALE GENOMIC DNA]</scope>
    <source>
        <strain evidence="4 5">DSM 64</strain>
    </source>
</reference>
<dbReference type="Gene3D" id="3.40.50.300">
    <property type="entry name" value="P-loop containing nucleotide triphosphate hydrolases"/>
    <property type="match status" value="1"/>
</dbReference>
<evidence type="ECO:0000256" key="2">
    <source>
        <dbReference type="SAM" id="MobiDB-lite"/>
    </source>
</evidence>
<sequence length="399" mass="43690">MDRADRVSVMDPLAPSPSPDPRLLACLALVARERASDLFLLAGAAPTIKRQGAFVPITQQVLAADDVRQMAYSILREAQRKEFETTMECDLSLQTVDGERFRVNVHMQRGQVGMVIRHVIARIPTLEELGLPPVLQRLAFLKGGLVLTVGSAGSGKTTTLAALLDHRNTHTGGHILTVEDPIEYLHSHKKSLVTQREVGLDTLSYDEALRRAMREAPNVIMIGEIRDRATMQHALHYAESGHLCVSTLHANNANQAVQRIVNFFPEDAHRQLLMDLSLNLRAVVAQRLVPGLAGHLVPATEIMLLTPYVAELIQKGQIDELKTAITRSGEQGMWSFDQSLLGMVEAGTISPEEAIANADNRTDVRLRLRLAAGASLGGESMQMAPEEPPPDDPPPTAHR</sequence>
<dbReference type="InterPro" id="IPR050921">
    <property type="entry name" value="T4SS_GSP_E_ATPase"/>
</dbReference>
<dbReference type="InterPro" id="IPR001482">
    <property type="entry name" value="T2SS/T4SS_dom"/>
</dbReference>
<dbReference type="InterPro" id="IPR006321">
    <property type="entry name" value="PilT/PilU"/>
</dbReference>
<name>A0A561XI75_ACIDE</name>
<feature type="domain" description="Bacterial type II secretion system protein E" evidence="3">
    <location>
        <begin position="141"/>
        <end position="293"/>
    </location>
</feature>
<dbReference type="AlphaFoldDB" id="A0A561XI75"/>
<dbReference type="GO" id="GO:0005524">
    <property type="term" value="F:ATP binding"/>
    <property type="evidence" value="ECO:0007669"/>
    <property type="project" value="InterPro"/>
</dbReference>
<comment type="caution">
    <text evidence="4">The sequence shown here is derived from an EMBL/GenBank/DDBJ whole genome shotgun (WGS) entry which is preliminary data.</text>
</comment>
<protein>
    <submittedName>
        <fullName evidence="4">Twitching motility protein PilU</fullName>
    </submittedName>
</protein>
<dbReference type="PANTHER" id="PTHR30486:SF12">
    <property type="entry name" value="TYPE IV PILUS ATPASE PILU"/>
    <property type="match status" value="1"/>
</dbReference>
<evidence type="ECO:0000256" key="1">
    <source>
        <dbReference type="ARBA" id="ARBA00006611"/>
    </source>
</evidence>
<feature type="region of interest" description="Disordered" evidence="2">
    <location>
        <begin position="375"/>
        <end position="399"/>
    </location>
</feature>
<dbReference type="InterPro" id="IPR027417">
    <property type="entry name" value="P-loop_NTPase"/>
</dbReference>
<comment type="similarity">
    <text evidence="1">Belongs to the GSP E family.</text>
</comment>
<dbReference type="Gene3D" id="3.30.450.90">
    <property type="match status" value="1"/>
</dbReference>
<dbReference type="EMBL" id="VJWE01000015">
    <property type="protein sequence ID" value="TWG35813.1"/>
    <property type="molecule type" value="Genomic_DNA"/>
</dbReference>
<accession>A0A561XI75</accession>
<dbReference type="Proteomes" id="UP000321485">
    <property type="component" value="Unassembled WGS sequence"/>
</dbReference>
<dbReference type="Pfam" id="PF00437">
    <property type="entry name" value="T2SSE"/>
    <property type="match status" value="1"/>
</dbReference>
<evidence type="ECO:0000259" key="3">
    <source>
        <dbReference type="Pfam" id="PF00437"/>
    </source>
</evidence>